<proteinExistence type="predicted"/>
<name>A0ABN1L407_9GAMM</name>
<comment type="caution">
    <text evidence="2">The sequence shown here is derived from an EMBL/GenBank/DDBJ whole genome shotgun (WGS) entry which is preliminary data.</text>
</comment>
<organism evidence="2 3">
    <name type="scientific">Colwellia asteriadis</name>
    <dbReference type="NCBI Taxonomy" id="517723"/>
    <lineage>
        <taxon>Bacteria</taxon>
        <taxon>Pseudomonadati</taxon>
        <taxon>Pseudomonadota</taxon>
        <taxon>Gammaproteobacteria</taxon>
        <taxon>Alteromonadales</taxon>
        <taxon>Colwelliaceae</taxon>
        <taxon>Colwellia</taxon>
    </lineage>
</organism>
<dbReference type="SUPFAM" id="SSF52540">
    <property type="entry name" value="P-loop containing nucleoside triphosphate hydrolases"/>
    <property type="match status" value="1"/>
</dbReference>
<evidence type="ECO:0000313" key="2">
    <source>
        <dbReference type="EMBL" id="GAA0812893.1"/>
    </source>
</evidence>
<feature type="domain" description="Endonuclease GajA/Old nuclease/RecF-like AAA" evidence="1">
    <location>
        <begin position="1"/>
        <end position="137"/>
    </location>
</feature>
<evidence type="ECO:0000259" key="1">
    <source>
        <dbReference type="Pfam" id="PF13175"/>
    </source>
</evidence>
<sequence>MIIDSISLKGWRSYDHEGVTLENLKAINLIIGPNNSGKSNLAKYFVYLKNIVGHNGFNTGLVELKSTVEEGETWKWERNDITCEVGISKENPGINKEVFYKPNAYDITLICRHMVAKEETTLNYSVNKNSLYTDNSQIIVNLDPQHTVDIDRQVDGFRDGPICWQSFLDSLIFVDPIRHHDRSSENEKNFYFDGAKIIGELDRLFKDNSQRSKWRSYKNKIKEWLSDILSEDVEGIEISDNNIRLDFKSGLIFSLDDLGTGVSQLVMLLSHLWLNKDKNLNVFLEEPEANLHPESVIKLVKIFEQELKNHKFFITSHSPSLIDCINDKWAVFRTVKNTKGSSEITQNDNVIKYYQTLDDLGVKASQILQANTVLWVEGPSDRIYLKKWIESESNNELVEGEDFSFLFFGGTNLASFTAVDDDNEQLINMLSTSRKAALITDSDCKSQVDKDGLAYKGTLESMLSRVSKSNRKVQSNGKSLRDYFHIWITEGREVENYIPKDLLFDVLSNNKFKRTRIGPKGKIRQLKLAVEPTNFTFNKFDSFDVAISSAYTYDDDTKLNNGDRSNIAKGYAGKKVQIAKSIVDKWDKHTTDVYQLKGEIIKLVDFIRS</sequence>
<dbReference type="Proteomes" id="UP001500021">
    <property type="component" value="Unassembled WGS sequence"/>
</dbReference>
<feature type="domain" description="Endonuclease GajA/Old nuclease/RecF-like AAA" evidence="1">
    <location>
        <begin position="212"/>
        <end position="322"/>
    </location>
</feature>
<dbReference type="InterPro" id="IPR041685">
    <property type="entry name" value="AAA_GajA/Old/RecF-like"/>
</dbReference>
<gene>
    <name evidence="2" type="ORF">GCM10009111_07460</name>
</gene>
<dbReference type="RefSeq" id="WP_343815158.1">
    <property type="nucleotide sequence ID" value="NZ_BAAAFA010000002.1"/>
</dbReference>
<protein>
    <recommendedName>
        <fullName evidence="1">Endonuclease GajA/Old nuclease/RecF-like AAA domain-containing protein</fullName>
    </recommendedName>
</protein>
<dbReference type="InterPro" id="IPR027417">
    <property type="entry name" value="P-loop_NTPase"/>
</dbReference>
<accession>A0ABN1L407</accession>
<dbReference type="InterPro" id="IPR051396">
    <property type="entry name" value="Bact_Antivir_Def_Nuclease"/>
</dbReference>
<keyword evidence="3" id="KW-1185">Reference proteome</keyword>
<evidence type="ECO:0000313" key="3">
    <source>
        <dbReference type="Proteomes" id="UP001500021"/>
    </source>
</evidence>
<dbReference type="Pfam" id="PF13175">
    <property type="entry name" value="AAA_15"/>
    <property type="match status" value="2"/>
</dbReference>
<dbReference type="PANTHER" id="PTHR43581:SF4">
    <property type="entry name" value="ATP_GTP PHOSPHATASE"/>
    <property type="match status" value="1"/>
</dbReference>
<dbReference type="PANTHER" id="PTHR43581">
    <property type="entry name" value="ATP/GTP PHOSPHATASE"/>
    <property type="match status" value="1"/>
</dbReference>
<reference evidence="2 3" key="1">
    <citation type="journal article" date="2019" name="Int. J. Syst. Evol. Microbiol.">
        <title>The Global Catalogue of Microorganisms (GCM) 10K type strain sequencing project: providing services to taxonomists for standard genome sequencing and annotation.</title>
        <authorList>
            <consortium name="The Broad Institute Genomics Platform"/>
            <consortium name="The Broad Institute Genome Sequencing Center for Infectious Disease"/>
            <person name="Wu L."/>
            <person name="Ma J."/>
        </authorList>
    </citation>
    <scope>NUCLEOTIDE SEQUENCE [LARGE SCALE GENOMIC DNA]</scope>
    <source>
        <strain evidence="2 3">JCM 15608</strain>
    </source>
</reference>
<dbReference type="Gene3D" id="3.40.50.300">
    <property type="entry name" value="P-loop containing nucleotide triphosphate hydrolases"/>
    <property type="match status" value="1"/>
</dbReference>
<dbReference type="EMBL" id="BAAAFA010000002">
    <property type="protein sequence ID" value="GAA0812893.1"/>
    <property type="molecule type" value="Genomic_DNA"/>
</dbReference>